<evidence type="ECO:0000256" key="5">
    <source>
        <dbReference type="SAM" id="Coils"/>
    </source>
</evidence>
<evidence type="ECO:0000256" key="1">
    <source>
        <dbReference type="ARBA" id="ARBA00022491"/>
    </source>
</evidence>
<comment type="caution">
    <text evidence="7">The sequence shown here is derived from an EMBL/GenBank/DDBJ whole genome shotgun (WGS) entry which is preliminary data.</text>
</comment>
<dbReference type="InterPro" id="IPR047057">
    <property type="entry name" value="MerR_fam"/>
</dbReference>
<dbReference type="SUPFAM" id="SSF46955">
    <property type="entry name" value="Putative DNA-binding domain"/>
    <property type="match status" value="1"/>
</dbReference>
<gene>
    <name evidence="7" type="ORF">IAA08_00815</name>
</gene>
<dbReference type="AlphaFoldDB" id="A0A9D2IEA0"/>
<keyword evidence="1" id="KW-0678">Repressor</keyword>
<sequence>MDQKHNWLSISELAQICGISRQTLIYYDKHDIFKPGYIDEKGYRYYSLYQLPFLREICSLKGDKVSLKEIIDNLHSRNLDNTMELLLSNKQNIEKELAELQQKLNILNERIKYYEFIKAVQQHQNRPYIAQFSERKIMFRSWSTEDVDRREMHMTHMILRRECTQNDIPLAWGWGARYPKDSVINRNYMHGAGGYINIPAEYTKRLSHIPNSEIITAPAGFYACIVKYGMPYETKYLDILRDWIEENHYIIIGDALDECMLDTTFYTEEHTKDFSQLSIPVNLPGTSIDS</sequence>
<dbReference type="InterPro" id="IPR011256">
    <property type="entry name" value="Reg_factor_effector_dom_sf"/>
</dbReference>
<dbReference type="PROSITE" id="PS50937">
    <property type="entry name" value="HTH_MERR_2"/>
    <property type="match status" value="1"/>
</dbReference>
<dbReference type="Pfam" id="PF13411">
    <property type="entry name" value="MerR_1"/>
    <property type="match status" value="1"/>
</dbReference>
<dbReference type="PANTHER" id="PTHR30204:SF69">
    <property type="entry name" value="MERR-FAMILY TRANSCRIPTIONAL REGULATOR"/>
    <property type="match status" value="1"/>
</dbReference>
<evidence type="ECO:0000256" key="3">
    <source>
        <dbReference type="ARBA" id="ARBA00023125"/>
    </source>
</evidence>
<evidence type="ECO:0000256" key="2">
    <source>
        <dbReference type="ARBA" id="ARBA00023015"/>
    </source>
</evidence>
<keyword evidence="2" id="KW-0805">Transcription regulation</keyword>
<dbReference type="PANTHER" id="PTHR30204">
    <property type="entry name" value="REDOX-CYCLING DRUG-SENSING TRANSCRIPTIONAL ACTIVATOR SOXR"/>
    <property type="match status" value="1"/>
</dbReference>
<feature type="domain" description="HTH merR-type" evidence="6">
    <location>
        <begin position="7"/>
        <end position="76"/>
    </location>
</feature>
<keyword evidence="5" id="KW-0175">Coiled coil</keyword>
<evidence type="ECO:0000256" key="4">
    <source>
        <dbReference type="ARBA" id="ARBA00023163"/>
    </source>
</evidence>
<protein>
    <submittedName>
        <fullName evidence="7">MerR family transcriptional regulator</fullName>
    </submittedName>
</protein>
<organism evidence="7 8">
    <name type="scientific">Candidatus Eubacterium avistercoris</name>
    <dbReference type="NCBI Taxonomy" id="2838567"/>
    <lineage>
        <taxon>Bacteria</taxon>
        <taxon>Bacillati</taxon>
        <taxon>Bacillota</taxon>
        <taxon>Clostridia</taxon>
        <taxon>Eubacteriales</taxon>
        <taxon>Eubacteriaceae</taxon>
        <taxon>Eubacterium</taxon>
    </lineage>
</organism>
<evidence type="ECO:0000313" key="7">
    <source>
        <dbReference type="EMBL" id="HIZ06459.1"/>
    </source>
</evidence>
<dbReference type="Gene3D" id="3.20.80.10">
    <property type="entry name" value="Regulatory factor, effector binding domain"/>
    <property type="match status" value="1"/>
</dbReference>
<reference evidence="7" key="2">
    <citation type="submission" date="2021-04" db="EMBL/GenBank/DDBJ databases">
        <authorList>
            <person name="Gilroy R."/>
        </authorList>
    </citation>
    <scope>NUCLEOTIDE SEQUENCE</scope>
    <source>
        <strain evidence="7">CHK192-9172</strain>
    </source>
</reference>
<evidence type="ECO:0000259" key="6">
    <source>
        <dbReference type="PROSITE" id="PS50937"/>
    </source>
</evidence>
<feature type="coiled-coil region" evidence="5">
    <location>
        <begin position="76"/>
        <end position="110"/>
    </location>
</feature>
<accession>A0A9D2IEA0</accession>
<evidence type="ECO:0000313" key="8">
    <source>
        <dbReference type="Proteomes" id="UP000824024"/>
    </source>
</evidence>
<name>A0A9D2IEA0_9FIRM</name>
<dbReference type="InterPro" id="IPR000551">
    <property type="entry name" value="MerR-type_HTH_dom"/>
</dbReference>
<proteinExistence type="predicted"/>
<reference evidence="7" key="1">
    <citation type="journal article" date="2021" name="PeerJ">
        <title>Extensive microbial diversity within the chicken gut microbiome revealed by metagenomics and culture.</title>
        <authorList>
            <person name="Gilroy R."/>
            <person name="Ravi A."/>
            <person name="Getino M."/>
            <person name="Pursley I."/>
            <person name="Horton D.L."/>
            <person name="Alikhan N.F."/>
            <person name="Baker D."/>
            <person name="Gharbi K."/>
            <person name="Hall N."/>
            <person name="Watson M."/>
            <person name="Adriaenssens E.M."/>
            <person name="Foster-Nyarko E."/>
            <person name="Jarju S."/>
            <person name="Secka A."/>
            <person name="Antonio M."/>
            <person name="Oren A."/>
            <person name="Chaudhuri R.R."/>
            <person name="La Ragione R."/>
            <person name="Hildebrand F."/>
            <person name="Pallen M.J."/>
        </authorList>
    </citation>
    <scope>NUCLEOTIDE SEQUENCE</scope>
    <source>
        <strain evidence="7">CHK192-9172</strain>
    </source>
</reference>
<keyword evidence="4" id="KW-0804">Transcription</keyword>
<dbReference type="Gene3D" id="1.10.1660.10">
    <property type="match status" value="1"/>
</dbReference>
<dbReference type="InterPro" id="IPR009061">
    <property type="entry name" value="DNA-bd_dom_put_sf"/>
</dbReference>
<dbReference type="SUPFAM" id="SSF55136">
    <property type="entry name" value="Probable bacterial effector-binding domain"/>
    <property type="match status" value="1"/>
</dbReference>
<dbReference type="GO" id="GO:0003700">
    <property type="term" value="F:DNA-binding transcription factor activity"/>
    <property type="evidence" value="ECO:0007669"/>
    <property type="project" value="InterPro"/>
</dbReference>
<dbReference type="EMBL" id="DXCH01000024">
    <property type="protein sequence ID" value="HIZ06459.1"/>
    <property type="molecule type" value="Genomic_DNA"/>
</dbReference>
<dbReference type="Proteomes" id="UP000824024">
    <property type="component" value="Unassembled WGS sequence"/>
</dbReference>
<dbReference type="SMART" id="SM00422">
    <property type="entry name" value="HTH_MERR"/>
    <property type="match status" value="1"/>
</dbReference>
<keyword evidence="3" id="KW-0238">DNA-binding</keyword>
<dbReference type="GO" id="GO:0003677">
    <property type="term" value="F:DNA binding"/>
    <property type="evidence" value="ECO:0007669"/>
    <property type="project" value="UniProtKB-KW"/>
</dbReference>